<sequence>MGESIFIGIDIGTQSLRTGFFEESGNCITFASQEYELESKNKDWYNQSAKSWWSAFKNTLNECFENAGDNFDRNNIKALACCATSSTVLPVDKDGNSLEDAILWMDQRAYKETTEINKTGHKILNYCGGKVSSEWMVSKLLWYKKNEQDIYEKADYIVEQLDWFNYKLTKKWVVSKCNATCKWNYLDINTGWDEKFMSEIGLSDYKSKWPKKVVSVGSLIGLVNDEVADSLGLPKGIEVYQGGIDAHIALLGMGVTNTDELGLIMGSSFVHLTFSDNPIFNQGIWGPYSNAILDDLWLLEGGQVSGASINRWFRDNFGQDFEGRTDDFYEVLSKQAASIPPGSEGLIVLDFWEGNRTPYKDSLATGNILGLKLKHSRSHVYRAILEGIAYGARNVIENMESENKQIEKIIVCGGGSKDPLWLQIIADVTGREVITTQFEEAGILGDAIVASAGYKNKSISEIASKMVKKGQHLKPNKRNYNVYKTYFELYKRTYKQLSGLMKILSELNK</sequence>
<evidence type="ECO:0000259" key="9">
    <source>
        <dbReference type="Pfam" id="PF02782"/>
    </source>
</evidence>
<keyword evidence="11" id="KW-1185">Reference proteome</keyword>
<dbReference type="GO" id="GO:0005524">
    <property type="term" value="F:ATP binding"/>
    <property type="evidence" value="ECO:0007669"/>
    <property type="project" value="UniProtKB-KW"/>
</dbReference>
<dbReference type="PIRSF" id="PIRSF000538">
    <property type="entry name" value="GlpK"/>
    <property type="match status" value="1"/>
</dbReference>
<accession>A0A8A7K902</accession>
<dbReference type="CDD" id="cd07781">
    <property type="entry name" value="ASKHA_NBD_FGGY_L-RBK"/>
    <property type="match status" value="1"/>
</dbReference>
<evidence type="ECO:0000256" key="5">
    <source>
        <dbReference type="ARBA" id="ARBA00022935"/>
    </source>
</evidence>
<dbReference type="InterPro" id="IPR000577">
    <property type="entry name" value="Carb_kinase_FGGY"/>
</dbReference>
<organism evidence="10 11">
    <name type="scientific">Iocasia fonsfrigidae</name>
    <dbReference type="NCBI Taxonomy" id="2682810"/>
    <lineage>
        <taxon>Bacteria</taxon>
        <taxon>Bacillati</taxon>
        <taxon>Bacillota</taxon>
        <taxon>Clostridia</taxon>
        <taxon>Halanaerobiales</taxon>
        <taxon>Halanaerobiaceae</taxon>
        <taxon>Iocasia</taxon>
    </lineage>
</organism>
<dbReference type="RefSeq" id="WP_230868312.1">
    <property type="nucleotide sequence ID" value="NZ_CP046640.1"/>
</dbReference>
<dbReference type="PANTHER" id="PTHR43435">
    <property type="entry name" value="RIBULOKINASE"/>
    <property type="match status" value="1"/>
</dbReference>
<dbReference type="InterPro" id="IPR018483">
    <property type="entry name" value="Carb_kinase_FGGY_CS"/>
</dbReference>
<dbReference type="InterPro" id="IPR018485">
    <property type="entry name" value="FGGY_C"/>
</dbReference>
<dbReference type="InterPro" id="IPR005929">
    <property type="entry name" value="Ribulokinase"/>
</dbReference>
<dbReference type="AlphaFoldDB" id="A0A8A7K902"/>
<comment type="similarity">
    <text evidence="7">Belongs to the FGGY kinase family.</text>
</comment>
<dbReference type="GO" id="GO:0019150">
    <property type="term" value="F:D-ribulokinase activity"/>
    <property type="evidence" value="ECO:0007669"/>
    <property type="project" value="TreeGrafter"/>
</dbReference>
<dbReference type="GO" id="GO:0005737">
    <property type="term" value="C:cytoplasm"/>
    <property type="evidence" value="ECO:0007669"/>
    <property type="project" value="TreeGrafter"/>
</dbReference>
<keyword evidence="2" id="KW-0547">Nucleotide-binding</keyword>
<feature type="domain" description="Carbohydrate kinase FGGY C-terminal" evidence="9">
    <location>
        <begin position="263"/>
        <end position="452"/>
    </location>
</feature>
<name>A0A8A7K902_9FIRM</name>
<feature type="domain" description="Carbohydrate kinase FGGY N-terminal" evidence="8">
    <location>
        <begin position="6"/>
        <end position="252"/>
    </location>
</feature>
<dbReference type="Gene3D" id="3.30.420.40">
    <property type="match status" value="2"/>
</dbReference>
<evidence type="ECO:0000256" key="3">
    <source>
        <dbReference type="ARBA" id="ARBA00022777"/>
    </source>
</evidence>
<gene>
    <name evidence="10" type="ORF">GM661_00710</name>
</gene>
<dbReference type="SUPFAM" id="SSF53067">
    <property type="entry name" value="Actin-like ATPase domain"/>
    <property type="match status" value="2"/>
</dbReference>
<evidence type="ECO:0000256" key="6">
    <source>
        <dbReference type="ARBA" id="ARBA00023277"/>
    </source>
</evidence>
<evidence type="ECO:0000256" key="7">
    <source>
        <dbReference type="RuleBase" id="RU003733"/>
    </source>
</evidence>
<evidence type="ECO:0000313" key="11">
    <source>
        <dbReference type="Proteomes" id="UP000665020"/>
    </source>
</evidence>
<keyword evidence="6" id="KW-0119">Carbohydrate metabolism</keyword>
<evidence type="ECO:0000313" key="10">
    <source>
        <dbReference type="EMBL" id="QTL96595.1"/>
    </source>
</evidence>
<dbReference type="GO" id="GO:0019569">
    <property type="term" value="P:L-arabinose catabolic process to D-xylulose 5-phosphate"/>
    <property type="evidence" value="ECO:0007669"/>
    <property type="project" value="InterPro"/>
</dbReference>
<keyword evidence="5" id="KW-0054">Arabinose catabolism</keyword>
<dbReference type="EMBL" id="CP046640">
    <property type="protein sequence ID" value="QTL96595.1"/>
    <property type="molecule type" value="Genomic_DNA"/>
</dbReference>
<dbReference type="PROSITE" id="PS00445">
    <property type="entry name" value="FGGY_KINASES_2"/>
    <property type="match status" value="1"/>
</dbReference>
<dbReference type="InterPro" id="IPR043129">
    <property type="entry name" value="ATPase_NBD"/>
</dbReference>
<dbReference type="KEGG" id="ifn:GM661_00710"/>
<evidence type="ECO:0000256" key="1">
    <source>
        <dbReference type="ARBA" id="ARBA00022679"/>
    </source>
</evidence>
<dbReference type="InterPro" id="IPR018484">
    <property type="entry name" value="FGGY_N"/>
</dbReference>
<keyword evidence="4" id="KW-0067">ATP-binding</keyword>
<dbReference type="Pfam" id="PF02782">
    <property type="entry name" value="FGGY_C"/>
    <property type="match status" value="1"/>
</dbReference>
<keyword evidence="1 7" id="KW-0808">Transferase</keyword>
<reference evidence="10" key="1">
    <citation type="submission" date="2019-12" db="EMBL/GenBank/DDBJ databases">
        <authorList>
            <person name="zhang j."/>
            <person name="sun C.M."/>
        </authorList>
    </citation>
    <scope>NUCLEOTIDE SEQUENCE</scope>
    <source>
        <strain evidence="10">NS-1</strain>
    </source>
</reference>
<evidence type="ECO:0000256" key="4">
    <source>
        <dbReference type="ARBA" id="ARBA00022840"/>
    </source>
</evidence>
<keyword evidence="3 7" id="KW-0418">Kinase</keyword>
<dbReference type="GO" id="GO:0008741">
    <property type="term" value="F:ribulokinase activity"/>
    <property type="evidence" value="ECO:0007669"/>
    <property type="project" value="InterPro"/>
</dbReference>
<protein>
    <submittedName>
        <fullName evidence="10">Carbohydrate kinase</fullName>
    </submittedName>
</protein>
<dbReference type="Proteomes" id="UP000665020">
    <property type="component" value="Chromosome"/>
</dbReference>
<evidence type="ECO:0000259" key="8">
    <source>
        <dbReference type="Pfam" id="PF00370"/>
    </source>
</evidence>
<evidence type="ECO:0000256" key="2">
    <source>
        <dbReference type="ARBA" id="ARBA00022741"/>
    </source>
</evidence>
<proteinExistence type="inferred from homology"/>
<dbReference type="Pfam" id="PF00370">
    <property type="entry name" value="FGGY_N"/>
    <property type="match status" value="1"/>
</dbReference>
<dbReference type="PANTHER" id="PTHR43435:SF4">
    <property type="entry name" value="FGGY CARBOHYDRATE KINASE DOMAIN-CONTAINING PROTEIN"/>
    <property type="match status" value="1"/>
</dbReference>